<sequence>MSSSSSILALWLPRFAFPERAPRLSRILSFRVSSRFSSSSII</sequence>
<dbReference type="AlphaFoldDB" id="A0A0A9GFR1"/>
<protein>
    <submittedName>
        <fullName evidence="1">Uncharacterized protein</fullName>
    </submittedName>
</protein>
<proteinExistence type="predicted"/>
<dbReference type="EMBL" id="GBRH01176500">
    <property type="protein sequence ID" value="JAE21396.1"/>
    <property type="molecule type" value="Transcribed_RNA"/>
</dbReference>
<accession>A0A0A9GFR1</accession>
<evidence type="ECO:0000313" key="1">
    <source>
        <dbReference type="EMBL" id="JAE21396.1"/>
    </source>
</evidence>
<reference evidence="1" key="1">
    <citation type="submission" date="2014-09" db="EMBL/GenBank/DDBJ databases">
        <authorList>
            <person name="Magalhaes I.L.F."/>
            <person name="Oliveira U."/>
            <person name="Santos F.R."/>
            <person name="Vidigal T.H.D.A."/>
            <person name="Brescovit A.D."/>
            <person name="Santos A.J."/>
        </authorList>
    </citation>
    <scope>NUCLEOTIDE SEQUENCE</scope>
    <source>
        <tissue evidence="1">Shoot tissue taken approximately 20 cm above the soil surface</tissue>
    </source>
</reference>
<name>A0A0A9GFR1_ARUDO</name>
<organism evidence="1">
    <name type="scientific">Arundo donax</name>
    <name type="common">Giant reed</name>
    <name type="synonym">Donax arundinaceus</name>
    <dbReference type="NCBI Taxonomy" id="35708"/>
    <lineage>
        <taxon>Eukaryota</taxon>
        <taxon>Viridiplantae</taxon>
        <taxon>Streptophyta</taxon>
        <taxon>Embryophyta</taxon>
        <taxon>Tracheophyta</taxon>
        <taxon>Spermatophyta</taxon>
        <taxon>Magnoliopsida</taxon>
        <taxon>Liliopsida</taxon>
        <taxon>Poales</taxon>
        <taxon>Poaceae</taxon>
        <taxon>PACMAD clade</taxon>
        <taxon>Arundinoideae</taxon>
        <taxon>Arundineae</taxon>
        <taxon>Arundo</taxon>
    </lineage>
</organism>
<reference evidence="1" key="2">
    <citation type="journal article" date="2015" name="Data Brief">
        <title>Shoot transcriptome of the giant reed, Arundo donax.</title>
        <authorList>
            <person name="Barrero R.A."/>
            <person name="Guerrero F.D."/>
            <person name="Moolhuijzen P."/>
            <person name="Goolsby J.A."/>
            <person name="Tidwell J."/>
            <person name="Bellgard S.E."/>
            <person name="Bellgard M.I."/>
        </authorList>
    </citation>
    <scope>NUCLEOTIDE SEQUENCE</scope>
    <source>
        <tissue evidence="1">Shoot tissue taken approximately 20 cm above the soil surface</tissue>
    </source>
</reference>